<organism evidence="1 2">
    <name type="scientific">Colocasia esculenta</name>
    <name type="common">Wild taro</name>
    <name type="synonym">Arum esculentum</name>
    <dbReference type="NCBI Taxonomy" id="4460"/>
    <lineage>
        <taxon>Eukaryota</taxon>
        <taxon>Viridiplantae</taxon>
        <taxon>Streptophyta</taxon>
        <taxon>Embryophyta</taxon>
        <taxon>Tracheophyta</taxon>
        <taxon>Spermatophyta</taxon>
        <taxon>Magnoliopsida</taxon>
        <taxon>Liliopsida</taxon>
        <taxon>Araceae</taxon>
        <taxon>Aroideae</taxon>
        <taxon>Colocasieae</taxon>
        <taxon>Colocasia</taxon>
    </lineage>
</organism>
<dbReference type="AlphaFoldDB" id="A0A843UXW2"/>
<evidence type="ECO:0000313" key="2">
    <source>
        <dbReference type="Proteomes" id="UP000652761"/>
    </source>
</evidence>
<evidence type="ECO:0000313" key="1">
    <source>
        <dbReference type="EMBL" id="MQL88465.1"/>
    </source>
</evidence>
<dbReference type="EMBL" id="NMUH01001059">
    <property type="protein sequence ID" value="MQL88465.1"/>
    <property type="molecule type" value="Genomic_DNA"/>
</dbReference>
<accession>A0A843UXW2</accession>
<keyword evidence="2" id="KW-1185">Reference proteome</keyword>
<proteinExistence type="predicted"/>
<name>A0A843UXW2_COLES</name>
<protein>
    <submittedName>
        <fullName evidence="1">Uncharacterized protein</fullName>
    </submittedName>
</protein>
<dbReference type="Proteomes" id="UP000652761">
    <property type="component" value="Unassembled WGS sequence"/>
</dbReference>
<comment type="caution">
    <text evidence="1">The sequence shown here is derived from an EMBL/GenBank/DDBJ whole genome shotgun (WGS) entry which is preliminary data.</text>
</comment>
<reference evidence="1" key="1">
    <citation type="submission" date="2017-07" db="EMBL/GenBank/DDBJ databases">
        <title>Taro Niue Genome Assembly and Annotation.</title>
        <authorList>
            <person name="Atibalentja N."/>
            <person name="Keating K."/>
            <person name="Fields C.J."/>
        </authorList>
    </citation>
    <scope>NUCLEOTIDE SEQUENCE</scope>
    <source>
        <strain evidence="1">Niue_2</strain>
        <tissue evidence="1">Leaf</tissue>
    </source>
</reference>
<gene>
    <name evidence="1" type="ORF">Taro_021021</name>
</gene>
<sequence length="172" mass="19465">MGFNRPISDRRSWATSRLCLQTSHTRERCSTACFASGTYLSYRGITAWNILANGTYFSCRGITAWIFLCCITSGTYLNCRKLRRLQLQMLLNSTFDPHVGHLLDNLLQRLPSSPSRPHDGYNRPRSPSALAFVFLIFCSGGPHRSVRIYEDDTAFMAEMTPEQVAALKRSGF</sequence>